<evidence type="ECO:0000313" key="12">
    <source>
        <dbReference type="Proteomes" id="UP001431429"/>
    </source>
</evidence>
<dbReference type="CDD" id="cd03214">
    <property type="entry name" value="ABC_Iron-Siderophores_B12_Hemin"/>
    <property type="match status" value="1"/>
</dbReference>
<dbReference type="InterPro" id="IPR027417">
    <property type="entry name" value="P-loop_NTPase"/>
</dbReference>
<evidence type="ECO:0000259" key="10">
    <source>
        <dbReference type="PROSITE" id="PS50893"/>
    </source>
</evidence>
<dbReference type="PANTHER" id="PTHR42771">
    <property type="entry name" value="IRON(3+)-HYDROXAMATE IMPORT ATP-BINDING PROTEIN FHUC"/>
    <property type="match status" value="1"/>
</dbReference>
<organism evidence="11 12">
    <name type="scientific">Streptomyces albipurpureus</name>
    <dbReference type="NCBI Taxonomy" id="2897419"/>
    <lineage>
        <taxon>Bacteria</taxon>
        <taxon>Bacillati</taxon>
        <taxon>Actinomycetota</taxon>
        <taxon>Actinomycetes</taxon>
        <taxon>Kitasatosporales</taxon>
        <taxon>Streptomycetaceae</taxon>
        <taxon>Streptomyces</taxon>
    </lineage>
</organism>
<feature type="domain" description="ABC transporter" evidence="10">
    <location>
        <begin position="5"/>
        <end position="240"/>
    </location>
</feature>
<evidence type="ECO:0000256" key="1">
    <source>
        <dbReference type="ARBA" id="ARBA00004202"/>
    </source>
</evidence>
<keyword evidence="7" id="KW-0408">Iron</keyword>
<keyword evidence="9" id="KW-0472">Membrane</keyword>
<protein>
    <submittedName>
        <fullName evidence="11">ABC transporter ATP-binding protein</fullName>
    </submittedName>
</protein>
<dbReference type="InterPro" id="IPR017871">
    <property type="entry name" value="ABC_transporter-like_CS"/>
</dbReference>
<dbReference type="SUPFAM" id="SSF52540">
    <property type="entry name" value="P-loop containing nucleoside triphosphate hydrolases"/>
    <property type="match status" value="1"/>
</dbReference>
<keyword evidence="8" id="KW-0406">Ion transport</keyword>
<reference evidence="11" key="1">
    <citation type="submission" date="2022-06" db="EMBL/GenBank/DDBJ databases">
        <title>Genome public.</title>
        <authorList>
            <person name="Sun Q."/>
        </authorList>
    </citation>
    <scope>NUCLEOTIDE SEQUENCE</scope>
    <source>
        <strain evidence="11">CWNU-1</strain>
    </source>
</reference>
<dbReference type="PROSITE" id="PS00211">
    <property type="entry name" value="ABC_TRANSPORTER_1"/>
    <property type="match status" value="1"/>
</dbReference>
<comment type="caution">
    <text evidence="11">The sequence shown here is derived from an EMBL/GenBank/DDBJ whole genome shotgun (WGS) entry which is preliminary data.</text>
</comment>
<dbReference type="InterPro" id="IPR003439">
    <property type="entry name" value="ABC_transporter-like_ATP-bd"/>
</dbReference>
<evidence type="ECO:0000256" key="2">
    <source>
        <dbReference type="ARBA" id="ARBA00022448"/>
    </source>
</evidence>
<proteinExistence type="predicted"/>
<dbReference type="Proteomes" id="UP001431429">
    <property type="component" value="Unassembled WGS sequence"/>
</dbReference>
<keyword evidence="12" id="KW-1185">Reference proteome</keyword>
<dbReference type="GO" id="GO:0005524">
    <property type="term" value="F:ATP binding"/>
    <property type="evidence" value="ECO:0007669"/>
    <property type="project" value="UniProtKB-KW"/>
</dbReference>
<evidence type="ECO:0000256" key="5">
    <source>
        <dbReference type="ARBA" id="ARBA00022741"/>
    </source>
</evidence>
<dbReference type="InterPro" id="IPR003593">
    <property type="entry name" value="AAA+_ATPase"/>
</dbReference>
<evidence type="ECO:0000256" key="4">
    <source>
        <dbReference type="ARBA" id="ARBA00022496"/>
    </source>
</evidence>
<keyword evidence="5" id="KW-0547">Nucleotide-binding</keyword>
<keyword evidence="3" id="KW-1003">Cell membrane</keyword>
<dbReference type="PROSITE" id="PS50893">
    <property type="entry name" value="ABC_TRANSPORTER_2"/>
    <property type="match status" value="1"/>
</dbReference>
<evidence type="ECO:0000256" key="8">
    <source>
        <dbReference type="ARBA" id="ARBA00023065"/>
    </source>
</evidence>
<keyword evidence="2" id="KW-0813">Transport</keyword>
<evidence type="ECO:0000256" key="9">
    <source>
        <dbReference type="ARBA" id="ARBA00023136"/>
    </source>
</evidence>
<dbReference type="SMART" id="SM00382">
    <property type="entry name" value="AAA"/>
    <property type="match status" value="1"/>
</dbReference>
<evidence type="ECO:0000256" key="6">
    <source>
        <dbReference type="ARBA" id="ARBA00022840"/>
    </source>
</evidence>
<accession>A0ABT0UMY5</accession>
<evidence type="ECO:0000256" key="7">
    <source>
        <dbReference type="ARBA" id="ARBA00023004"/>
    </source>
</evidence>
<dbReference type="EMBL" id="JAMQAW010000011">
    <property type="protein sequence ID" value="MCM2389672.1"/>
    <property type="molecule type" value="Genomic_DNA"/>
</dbReference>
<keyword evidence="6 11" id="KW-0067">ATP-binding</keyword>
<name>A0ABT0UMY5_9ACTN</name>
<sequence>MTARLTAQDISLAYGDRTVATHLTLTVPDRAFTAIVGANASGKSTLLRAFVRLLKPTAGTVSFDGRDVTAYKPKAIAREIGFLPQELTTPDNLLVRQLVTRGRFPHRSALSVGTAEDERAVREAMASAGVSELTDRPVAQLSGGQRQRVWVAMVLAQETPYLLLDEPTTFLDLAHQYQLLSLLAELRDRGRTVIAVLHDINQACRFADHLVAMKDGRVFAQGAPADIVDAPLIEEVLGLPNVVVPDPVTGTPMVVPVT</sequence>
<dbReference type="PANTHER" id="PTHR42771:SF12">
    <property type="entry name" value="FE(3+) DICITRATE TRANSPORT ATP-BINDING PROTEIN FECE-RELATED"/>
    <property type="match status" value="1"/>
</dbReference>
<evidence type="ECO:0000256" key="3">
    <source>
        <dbReference type="ARBA" id="ARBA00022475"/>
    </source>
</evidence>
<comment type="subcellular location">
    <subcellularLocation>
        <location evidence="1">Cell membrane</location>
        <topology evidence="1">Peripheral membrane protein</topology>
    </subcellularLocation>
</comment>
<dbReference type="Gene3D" id="3.40.50.300">
    <property type="entry name" value="P-loop containing nucleotide triphosphate hydrolases"/>
    <property type="match status" value="1"/>
</dbReference>
<dbReference type="RefSeq" id="WP_250920008.1">
    <property type="nucleotide sequence ID" value="NZ_JAMQAW010000011.1"/>
</dbReference>
<gene>
    <name evidence="11" type="ORF">NBG84_15470</name>
</gene>
<evidence type="ECO:0000313" key="11">
    <source>
        <dbReference type="EMBL" id="MCM2389672.1"/>
    </source>
</evidence>
<keyword evidence="4" id="KW-0410">Iron transport</keyword>
<dbReference type="InterPro" id="IPR051535">
    <property type="entry name" value="Siderophore_ABC-ATPase"/>
</dbReference>
<dbReference type="Pfam" id="PF00005">
    <property type="entry name" value="ABC_tran"/>
    <property type="match status" value="1"/>
</dbReference>